<keyword evidence="5" id="KW-0560">Oxidoreductase</keyword>
<protein>
    <submittedName>
        <fullName evidence="9">NADH:ubiquinone dehydrogenase</fullName>
    </submittedName>
</protein>
<accession>D1Z235</accession>
<dbReference type="GO" id="GO:0005886">
    <property type="term" value="C:plasma membrane"/>
    <property type="evidence" value="ECO:0007669"/>
    <property type="project" value="UniProtKB-SubCell"/>
</dbReference>
<proteinExistence type="predicted"/>
<evidence type="ECO:0000313" key="9">
    <source>
        <dbReference type="EMBL" id="BAI62757.1"/>
    </source>
</evidence>
<dbReference type="EMBL" id="AP011532">
    <property type="protein sequence ID" value="BAI62757.1"/>
    <property type="molecule type" value="Genomic_DNA"/>
</dbReference>
<feature type="transmembrane region" description="Helical" evidence="7">
    <location>
        <begin position="327"/>
        <end position="344"/>
    </location>
</feature>
<feature type="transmembrane region" description="Helical" evidence="7">
    <location>
        <begin position="196"/>
        <end position="218"/>
    </location>
</feature>
<organism evidence="9 10">
    <name type="scientific">Methanocella paludicola (strain DSM 17711 / JCM 13418 / NBRC 101707 / SANAE)</name>
    <dbReference type="NCBI Taxonomy" id="304371"/>
    <lineage>
        <taxon>Archaea</taxon>
        <taxon>Methanobacteriati</taxon>
        <taxon>Methanobacteriota</taxon>
        <taxon>Stenosarchaea group</taxon>
        <taxon>Methanomicrobia</taxon>
        <taxon>Methanocellales</taxon>
        <taxon>Methanocellaceae</taxon>
        <taxon>Methanocella</taxon>
    </lineage>
</organism>
<feature type="transmembrane region" description="Helical" evidence="7">
    <location>
        <begin position="124"/>
        <end position="143"/>
    </location>
</feature>
<feature type="transmembrane region" description="Helical" evidence="7">
    <location>
        <begin position="448"/>
        <end position="469"/>
    </location>
</feature>
<reference evidence="9 10" key="2">
    <citation type="journal article" date="2008" name="Int. J. Syst. Evol. Microbiol.">
        <title>Methanocella paludicola gen. nov., sp. nov., a methane-producing archaeon, the first isolate of the lineage 'Rice Cluster I', and proposal of the new archaeal order Methanocellales ord. nov.</title>
        <authorList>
            <person name="Sakai S."/>
            <person name="Imachi H."/>
            <person name="Hanada S."/>
            <person name="Ohashi A."/>
            <person name="Harada H."/>
            <person name="Kamagata Y."/>
        </authorList>
    </citation>
    <scope>NUCLEOTIDE SEQUENCE [LARGE SCALE GENOMIC DNA]</scope>
    <source>
        <strain evidence="10">DSM 17711 / JCM 13418 / NBRC 101707 / SANAE</strain>
    </source>
</reference>
<reference evidence="10" key="3">
    <citation type="journal article" date="2011" name="PLoS ONE">
        <title>Genome sequence of a mesophilic hydrogenotrophic methanogen Methanocella paludicola, the first cultivated representative of the order Methanocellales.</title>
        <authorList>
            <person name="Sakai S."/>
            <person name="Takaki Y."/>
            <person name="Shimamura S."/>
            <person name="Sekine M."/>
            <person name="Tajima T."/>
            <person name="Kosugi H."/>
            <person name="Ichikawa N."/>
            <person name="Tasumi E."/>
            <person name="Hiraki A.T."/>
            <person name="Shimizu A."/>
            <person name="Kato Y."/>
            <person name="Nishiko R."/>
            <person name="Mori K."/>
            <person name="Fujita N."/>
            <person name="Imachi H."/>
            <person name="Takai K."/>
        </authorList>
    </citation>
    <scope>NUCLEOTIDE SEQUENCE [LARGE SCALE GENOMIC DNA]</scope>
    <source>
        <strain evidence="10">DSM 17711 / JCM 13418 / NBRC 101707 / SANAE</strain>
    </source>
</reference>
<dbReference type="AlphaFoldDB" id="D1Z235"/>
<dbReference type="RefSeq" id="WP_012901431.1">
    <property type="nucleotide sequence ID" value="NC_013665.1"/>
</dbReference>
<keyword evidence="10" id="KW-1185">Reference proteome</keyword>
<comment type="subcellular location">
    <subcellularLocation>
        <location evidence="1">Cell membrane</location>
        <topology evidence="1">Multi-pass membrane protein</topology>
    </subcellularLocation>
</comment>
<evidence type="ECO:0000256" key="5">
    <source>
        <dbReference type="ARBA" id="ARBA00023002"/>
    </source>
</evidence>
<evidence type="ECO:0000256" key="2">
    <source>
        <dbReference type="ARBA" id="ARBA00022475"/>
    </source>
</evidence>
<feature type="transmembrane region" description="Helical" evidence="7">
    <location>
        <begin position="33"/>
        <end position="52"/>
    </location>
</feature>
<dbReference type="OrthoDB" id="371891at2157"/>
<feature type="transmembrane region" description="Helical" evidence="7">
    <location>
        <begin position="6"/>
        <end position="24"/>
    </location>
</feature>
<feature type="transmembrane region" description="Helical" evidence="7">
    <location>
        <begin position="101"/>
        <end position="118"/>
    </location>
</feature>
<dbReference type="InterPro" id="IPR052175">
    <property type="entry name" value="ComplexI-like_HydComp"/>
</dbReference>
<evidence type="ECO:0000256" key="1">
    <source>
        <dbReference type="ARBA" id="ARBA00004651"/>
    </source>
</evidence>
<name>D1Z235_METPS</name>
<gene>
    <name evidence="9" type="ordered locus">MCP_2685</name>
</gene>
<dbReference type="PANTHER" id="PTHR42682">
    <property type="entry name" value="HYDROGENASE-4 COMPONENT F"/>
    <property type="match status" value="1"/>
</dbReference>
<evidence type="ECO:0000256" key="7">
    <source>
        <dbReference type="SAM" id="Phobius"/>
    </source>
</evidence>
<evidence type="ECO:0000256" key="4">
    <source>
        <dbReference type="ARBA" id="ARBA00022989"/>
    </source>
</evidence>
<keyword evidence="3 7" id="KW-0812">Transmembrane</keyword>
<dbReference type="InParanoid" id="D1Z235"/>
<feature type="transmembrane region" description="Helical" evidence="7">
    <location>
        <begin position="264"/>
        <end position="285"/>
    </location>
</feature>
<feature type="transmembrane region" description="Helical" evidence="7">
    <location>
        <begin position="155"/>
        <end position="176"/>
    </location>
</feature>
<evidence type="ECO:0000259" key="8">
    <source>
        <dbReference type="Pfam" id="PF00361"/>
    </source>
</evidence>
<dbReference type="STRING" id="304371.MCP_2685"/>
<sequence length="490" mass="53366">MYEYLALVPIILPIAGALLTYVLGRYSEKLQDIFIVAFAALLFVFNASYFVALREGILRPVTYGFMVLDAPGIFIGTLVAFIGTLVVFYSFVYKDRTHYDNTYFIMYFLLMGMMSGLASTYNVIVMLIFLEAATVISAVLILFGRTKKAIRATYVYLAISIVEVILVVTGAFILYNDAGTLDLNKLTAGAVSEGDMFLLAMLFFFGFGTKAGLLPLGIIWLPSAHSEAPPPISATMSGILIKASVVAMVKAIYPFYLISGVETLILVVIGFGVLNMLVGVIMALLSEDIKRLLAFHSISQMGYIIMGFGLATPAAVYGALFHITNHMLFKGCLFLITGALILRVNTRQIHRMGGLMKQMPLTGLCFLIASLAMSGVPLLNGFVSKELIYEGSVQAGYPVLFSAFGLDLTILGLVGWLTSILTFACLIHAFYVMFLGKPKEEFKDVKEPPLYMLLPILIMAGLCIVIGVYPDLVSGALEFAADALLALTHL</sequence>
<keyword evidence="4 7" id="KW-1133">Transmembrane helix</keyword>
<dbReference type="KEGG" id="mpd:MCP_2685"/>
<keyword evidence="2" id="KW-1003">Cell membrane</keyword>
<feature type="transmembrane region" description="Helical" evidence="7">
    <location>
        <begin position="301"/>
        <end position="321"/>
    </location>
</feature>
<evidence type="ECO:0000256" key="3">
    <source>
        <dbReference type="ARBA" id="ARBA00022692"/>
    </source>
</evidence>
<feature type="transmembrane region" description="Helical" evidence="7">
    <location>
        <begin position="364"/>
        <end position="383"/>
    </location>
</feature>
<evidence type="ECO:0000313" key="10">
    <source>
        <dbReference type="Proteomes" id="UP000001882"/>
    </source>
</evidence>
<dbReference type="PANTHER" id="PTHR42682:SF4">
    <property type="entry name" value="NADH-UBIQUINONE_PLASTOQUINONE"/>
    <property type="match status" value="1"/>
</dbReference>
<dbReference type="InterPro" id="IPR001750">
    <property type="entry name" value="ND/Mrp_TM"/>
</dbReference>
<dbReference type="Proteomes" id="UP000001882">
    <property type="component" value="Chromosome"/>
</dbReference>
<dbReference type="eggNOG" id="arCOG01539">
    <property type="taxonomic scope" value="Archaea"/>
</dbReference>
<evidence type="ECO:0000256" key="6">
    <source>
        <dbReference type="ARBA" id="ARBA00023136"/>
    </source>
</evidence>
<reference evidence="9 10" key="1">
    <citation type="journal article" date="2007" name="Appl. Environ. Microbiol.">
        <title>Isolation of key methanogens for global methane emission from rice paddy fields: a novel isolate affiliated with the clone cluster rice cluster I.</title>
        <authorList>
            <person name="Sakai S."/>
            <person name="Imachi H."/>
            <person name="Sekiguchi Y."/>
            <person name="Ohashi A."/>
            <person name="Harada H."/>
            <person name="Kamagata Y."/>
        </authorList>
    </citation>
    <scope>NUCLEOTIDE SEQUENCE [LARGE SCALE GENOMIC DNA]</scope>
    <source>
        <strain evidence="10">DSM 17711 / JCM 13418 / NBRC 101707 / SANAE</strain>
    </source>
</reference>
<dbReference type="Pfam" id="PF00361">
    <property type="entry name" value="Proton_antipo_M"/>
    <property type="match status" value="1"/>
</dbReference>
<feature type="domain" description="NADH:quinone oxidoreductase/Mrp antiporter transmembrane" evidence="8">
    <location>
        <begin position="121"/>
        <end position="404"/>
    </location>
</feature>
<dbReference type="PRINTS" id="PR01434">
    <property type="entry name" value="NADHDHGNASE5"/>
</dbReference>
<dbReference type="GO" id="GO:0016491">
    <property type="term" value="F:oxidoreductase activity"/>
    <property type="evidence" value="ECO:0007669"/>
    <property type="project" value="UniProtKB-KW"/>
</dbReference>
<feature type="transmembrane region" description="Helical" evidence="7">
    <location>
        <begin position="72"/>
        <end position="92"/>
    </location>
</feature>
<dbReference type="FunCoup" id="D1Z235">
    <property type="interactions" value="12"/>
</dbReference>
<feature type="transmembrane region" description="Helical" evidence="7">
    <location>
        <begin position="239"/>
        <end position="258"/>
    </location>
</feature>
<dbReference type="GeneID" id="8682922"/>
<feature type="transmembrane region" description="Helical" evidence="7">
    <location>
        <begin position="403"/>
        <end position="436"/>
    </location>
</feature>
<keyword evidence="6 7" id="KW-0472">Membrane</keyword>